<evidence type="ECO:0000313" key="2">
    <source>
        <dbReference type="Proteomes" id="UP000238348"/>
    </source>
</evidence>
<dbReference type="SUPFAM" id="SSF56281">
    <property type="entry name" value="Metallo-hydrolase/oxidoreductase"/>
    <property type="match status" value="1"/>
</dbReference>
<gene>
    <name evidence="1" type="ORF">SOCE26_083830</name>
</gene>
<dbReference type="InterPro" id="IPR036866">
    <property type="entry name" value="RibonucZ/Hydroxyglut_hydro"/>
</dbReference>
<evidence type="ECO:0000313" key="1">
    <source>
        <dbReference type="EMBL" id="AUX46874.1"/>
    </source>
</evidence>
<organism evidence="1 2">
    <name type="scientific">Sorangium cellulosum</name>
    <name type="common">Polyangium cellulosum</name>
    <dbReference type="NCBI Taxonomy" id="56"/>
    <lineage>
        <taxon>Bacteria</taxon>
        <taxon>Pseudomonadati</taxon>
        <taxon>Myxococcota</taxon>
        <taxon>Polyangia</taxon>
        <taxon>Polyangiales</taxon>
        <taxon>Polyangiaceae</taxon>
        <taxon>Sorangium</taxon>
    </lineage>
</organism>
<evidence type="ECO:0008006" key="3">
    <source>
        <dbReference type="Google" id="ProtNLM"/>
    </source>
</evidence>
<proteinExistence type="predicted"/>
<dbReference type="Gene3D" id="3.60.15.10">
    <property type="entry name" value="Ribonuclease Z/Hydroxyacylglutathione hydrolase-like"/>
    <property type="match status" value="1"/>
</dbReference>
<sequence length="305" mass="33629">MAPYTDASQLLKDARRPIARRCDAKGPVATRRVLREEPPNPELHRTKLLPSLRSSPMNVGYRKREAHMFENSPAWPHGALQSAFADIYFVVGTNKTHHAGTDLQTSRTMVILRDGGALTLVNTVRLTEHGLGELEKLGRVRNVVRLGAFHGRDDPFYRDWYGAMTWALPGVRSADGRPADRELDPTEPFPAHGGKVFVFSTAAFPEAAVVLPQEGGVLITCDAVQNWTHVDPFFSKETGGLFLAQGLIGTANIPPTWLSACSPDVADYRRLVSLTFRHLITAHGEPLRNDAQALLQRRIAAVFPG</sequence>
<reference evidence="1 2" key="1">
    <citation type="submission" date="2015-09" db="EMBL/GenBank/DDBJ databases">
        <title>Sorangium comparison.</title>
        <authorList>
            <person name="Zaburannyi N."/>
            <person name="Bunk B."/>
            <person name="Overmann J."/>
            <person name="Mueller R."/>
        </authorList>
    </citation>
    <scope>NUCLEOTIDE SEQUENCE [LARGE SCALE GENOMIC DNA]</scope>
    <source>
        <strain evidence="1 2">So ce26</strain>
    </source>
</reference>
<dbReference type="EMBL" id="CP012673">
    <property type="protein sequence ID" value="AUX46874.1"/>
    <property type="molecule type" value="Genomic_DNA"/>
</dbReference>
<accession>A0A2L0F5L5</accession>
<protein>
    <recommendedName>
        <fullName evidence="3">Metallo-beta-lactamase domain-containing protein</fullName>
    </recommendedName>
</protein>
<dbReference type="Proteomes" id="UP000238348">
    <property type="component" value="Chromosome"/>
</dbReference>
<dbReference type="AlphaFoldDB" id="A0A2L0F5L5"/>
<name>A0A2L0F5L5_SORCE</name>